<feature type="domain" description="RNA polymerase sigma-70 region 2" evidence="6">
    <location>
        <begin position="50"/>
        <end position="112"/>
    </location>
</feature>
<dbReference type="InterPro" id="IPR036388">
    <property type="entry name" value="WH-like_DNA-bd_sf"/>
</dbReference>
<evidence type="ECO:0000259" key="6">
    <source>
        <dbReference type="Pfam" id="PF04542"/>
    </source>
</evidence>
<dbReference type="KEGG" id="gpo:GPOL_c44190"/>
<dbReference type="PANTHER" id="PTHR43133:SF66">
    <property type="entry name" value="ECF RNA POLYMERASE SIGMA FACTOR SIGK"/>
    <property type="match status" value="1"/>
</dbReference>
<evidence type="ECO:0000256" key="5">
    <source>
        <dbReference type="ARBA" id="ARBA00023163"/>
    </source>
</evidence>
<dbReference type="SUPFAM" id="SSF88659">
    <property type="entry name" value="Sigma3 and sigma4 domains of RNA polymerase sigma factors"/>
    <property type="match status" value="1"/>
</dbReference>
<dbReference type="Gene3D" id="1.10.10.10">
    <property type="entry name" value="Winged helix-like DNA-binding domain superfamily/Winged helix DNA-binding domain"/>
    <property type="match status" value="1"/>
</dbReference>
<keyword evidence="3" id="KW-0731">Sigma factor</keyword>
<dbReference type="SUPFAM" id="SSF88946">
    <property type="entry name" value="Sigma2 domain of RNA polymerase sigma factors"/>
    <property type="match status" value="1"/>
</dbReference>
<dbReference type="Proteomes" id="UP000009154">
    <property type="component" value="Chromosome"/>
</dbReference>
<keyword evidence="2" id="KW-0805">Transcription regulation</keyword>
<dbReference type="GO" id="GO:0003677">
    <property type="term" value="F:DNA binding"/>
    <property type="evidence" value="ECO:0007669"/>
    <property type="project" value="UniProtKB-KW"/>
</dbReference>
<organism evidence="8 9">
    <name type="scientific">Gordonia polyisoprenivorans (strain DSM 44266 / VH2)</name>
    <dbReference type="NCBI Taxonomy" id="1112204"/>
    <lineage>
        <taxon>Bacteria</taxon>
        <taxon>Bacillati</taxon>
        <taxon>Actinomycetota</taxon>
        <taxon>Actinomycetes</taxon>
        <taxon>Mycobacteriales</taxon>
        <taxon>Gordoniaceae</taxon>
        <taxon>Gordonia</taxon>
    </lineage>
</organism>
<evidence type="ECO:0000256" key="1">
    <source>
        <dbReference type="ARBA" id="ARBA00010641"/>
    </source>
</evidence>
<dbReference type="NCBIfam" id="NF007228">
    <property type="entry name" value="PRK09646.1"/>
    <property type="match status" value="1"/>
</dbReference>
<reference evidence="8 9" key="1">
    <citation type="journal article" date="2012" name="Appl. Environ. Microbiol.">
        <title>Involvement of two latex-clearing proteins during rubber degradation and insights into the subsequent degradation pathway revealed by the genome sequence of Gordonia polyisoprenivorans strain VH2.</title>
        <authorList>
            <person name="Hiessl S."/>
            <person name="Schuldes J."/>
            <person name="Thurmer A."/>
            <person name="Halbsguth T."/>
            <person name="Broker D."/>
            <person name="Angelov A."/>
            <person name="Liebl W."/>
            <person name="Daniel R."/>
            <person name="Steinbuchel A."/>
        </authorList>
    </citation>
    <scope>NUCLEOTIDE SEQUENCE [LARGE SCALE GENOMIC DNA]</scope>
    <source>
        <strain evidence="9">DSM 44266 / VH2</strain>
    </source>
</reference>
<dbReference type="Gene3D" id="1.10.1740.10">
    <property type="match status" value="1"/>
</dbReference>
<proteinExistence type="inferred from homology"/>
<sequence>MIRHRIHIGCLTTRHLRSPMSTHDDDLDVLLTRVGSGDQVAFGRFYDLTSARVYGMTRRVLRDAGMSEEATQEVYLAVWRSADGFAVGNGSAISWLMTLAHRRAVDRVRSETASRRRTIDYGTADLGSRVERDVVSELAERHDTNREIRSSLSVLTPLQRESIELAYFEGLTYREVADRLGVALPTVKSRIRQGLKRLAPQMSGVAA</sequence>
<evidence type="ECO:0000313" key="9">
    <source>
        <dbReference type="Proteomes" id="UP000009154"/>
    </source>
</evidence>
<dbReference type="AlphaFoldDB" id="H6MWL1"/>
<dbReference type="GO" id="GO:0006352">
    <property type="term" value="P:DNA-templated transcription initiation"/>
    <property type="evidence" value="ECO:0007669"/>
    <property type="project" value="InterPro"/>
</dbReference>
<dbReference type="HOGENOM" id="CLU_047691_9_3_11"/>
<keyword evidence="5" id="KW-0804">Transcription</keyword>
<dbReference type="InterPro" id="IPR039425">
    <property type="entry name" value="RNA_pol_sigma-70-like"/>
</dbReference>
<dbReference type="PANTHER" id="PTHR43133">
    <property type="entry name" value="RNA POLYMERASE ECF-TYPE SIGMA FACTO"/>
    <property type="match status" value="1"/>
</dbReference>
<protein>
    <submittedName>
        <fullName evidence="8">RNA polymerase sigma factor, sigma-70 family</fullName>
    </submittedName>
</protein>
<evidence type="ECO:0000256" key="3">
    <source>
        <dbReference type="ARBA" id="ARBA00023082"/>
    </source>
</evidence>
<accession>H6MWL1</accession>
<dbReference type="CDD" id="cd06171">
    <property type="entry name" value="Sigma70_r4"/>
    <property type="match status" value="1"/>
</dbReference>
<dbReference type="eggNOG" id="COG1595">
    <property type="taxonomic scope" value="Bacteria"/>
</dbReference>
<dbReference type="Pfam" id="PF04542">
    <property type="entry name" value="Sigma70_r2"/>
    <property type="match status" value="1"/>
</dbReference>
<keyword evidence="9" id="KW-1185">Reference proteome</keyword>
<dbReference type="InterPro" id="IPR013325">
    <property type="entry name" value="RNA_pol_sigma_r2"/>
</dbReference>
<dbReference type="InterPro" id="IPR013324">
    <property type="entry name" value="RNA_pol_sigma_r3/r4-like"/>
</dbReference>
<dbReference type="NCBIfam" id="TIGR02937">
    <property type="entry name" value="sigma70-ECF"/>
    <property type="match status" value="1"/>
</dbReference>
<feature type="domain" description="RNA polymerase sigma factor 70 region 4 type 2" evidence="7">
    <location>
        <begin position="146"/>
        <end position="198"/>
    </location>
</feature>
<evidence type="ECO:0000256" key="2">
    <source>
        <dbReference type="ARBA" id="ARBA00023015"/>
    </source>
</evidence>
<keyword evidence="4" id="KW-0238">DNA-binding</keyword>
<name>H6MWL1_GORPV</name>
<dbReference type="STRING" id="1112204.GPOL_c44190"/>
<gene>
    <name evidence="8" type="ordered locus">GPOL_c44190</name>
</gene>
<evidence type="ECO:0000256" key="4">
    <source>
        <dbReference type="ARBA" id="ARBA00023125"/>
    </source>
</evidence>
<dbReference type="GO" id="GO:0016987">
    <property type="term" value="F:sigma factor activity"/>
    <property type="evidence" value="ECO:0007669"/>
    <property type="project" value="UniProtKB-KW"/>
</dbReference>
<evidence type="ECO:0000259" key="7">
    <source>
        <dbReference type="Pfam" id="PF08281"/>
    </source>
</evidence>
<dbReference type="InterPro" id="IPR014284">
    <property type="entry name" value="RNA_pol_sigma-70_dom"/>
</dbReference>
<dbReference type="InterPro" id="IPR013249">
    <property type="entry name" value="RNA_pol_sigma70_r4_t2"/>
</dbReference>
<dbReference type="Pfam" id="PF08281">
    <property type="entry name" value="Sigma70_r4_2"/>
    <property type="match status" value="1"/>
</dbReference>
<comment type="similarity">
    <text evidence="1">Belongs to the sigma-70 factor family. ECF subfamily.</text>
</comment>
<evidence type="ECO:0000313" key="8">
    <source>
        <dbReference type="EMBL" id="AFA75422.1"/>
    </source>
</evidence>
<dbReference type="EMBL" id="CP003119">
    <property type="protein sequence ID" value="AFA75422.1"/>
    <property type="molecule type" value="Genomic_DNA"/>
</dbReference>
<dbReference type="InterPro" id="IPR007627">
    <property type="entry name" value="RNA_pol_sigma70_r2"/>
</dbReference>